<dbReference type="PANTHER" id="PTHR39596:SF2">
    <property type="entry name" value="HET DOMAIN PROTEIN (AFU_ORTHOLOGUE AFUA_1G17550)-RELATED"/>
    <property type="match status" value="1"/>
</dbReference>
<dbReference type="Proteomes" id="UP000750711">
    <property type="component" value="Unassembled WGS sequence"/>
</dbReference>
<dbReference type="PANTHER" id="PTHR39596">
    <property type="match status" value="1"/>
</dbReference>
<protein>
    <recommendedName>
        <fullName evidence="3">Heterokaryon incompatibility domain-containing protein</fullName>
    </recommendedName>
</protein>
<dbReference type="EMBL" id="JAGHQM010000542">
    <property type="protein sequence ID" value="KAH0559685.1"/>
    <property type="molecule type" value="Genomic_DNA"/>
</dbReference>
<evidence type="ECO:0000313" key="2">
    <source>
        <dbReference type="Proteomes" id="UP000750711"/>
    </source>
</evidence>
<dbReference type="AlphaFoldDB" id="A0A9P8LC73"/>
<reference evidence="1" key="1">
    <citation type="submission" date="2021-03" db="EMBL/GenBank/DDBJ databases">
        <title>Comparative genomics and phylogenomic investigation of the class Geoglossomycetes provide insights into ecological specialization and systematics.</title>
        <authorList>
            <person name="Melie T."/>
            <person name="Pirro S."/>
            <person name="Miller A.N."/>
            <person name="Quandt A."/>
        </authorList>
    </citation>
    <scope>NUCLEOTIDE SEQUENCE</scope>
    <source>
        <strain evidence="1">CAQ_001_2017</strain>
    </source>
</reference>
<keyword evidence="2" id="KW-1185">Reference proteome</keyword>
<accession>A0A9P8LC73</accession>
<evidence type="ECO:0008006" key="3">
    <source>
        <dbReference type="Google" id="ProtNLM"/>
    </source>
</evidence>
<sequence length="748" mass="84299">MDHIPCSESDLWQHVRVPFLCRENYDGLAFSDYPLRKGWQDTNSSMTNFAQRPQEEYSAFLQTWLFFGMLVEVLGVSVAMEDFVQDNQVTTRRLSEYTLQWYERLLSMSEDCRQECHMRAQQCLMKARDYCLTLLDETRPDCPLTPEVRLSIRILGESLSQTKHWIWRSMLGCDPTGYIDVRGKWGKSKLLERLLLGKKWCPNHIAFLQNYPPASSNSGLYYASSLHRPRLRLHEDCSVGRCVAGKIDPKSYQTKHSVVTSLACDGNCPQIQPPLETIRNILQRGGIPLLHASVSNDSVRVEVVEYGAGMEYVAISHVWSDGLGNQNHNWLPKCQIVHLVQAINTAQKGTHGGKANTGGDGSGAATALFWIDTICVPRAESDITFRHMALARMAATYQDSDMVLVLDAELYHTRLGTNLEGIIRLICSNWMRRIWTLQEGILGGRRLRILFKDSALDLWKELDKLKGEHKKTPWTCHPMISFAVRTGIQQSVRVSGPGKMSWLFSDMIWRSTTRQTDEALVLANMLGLDVTNFYQTPAKDRMKRVISMMQAFPQRIIFAPGPRFDEEGYRWVLRSFTGRSPFSLGSNLGKVHTAYYPHLGSSFLSLSVSYPGCLLKGIPTQKRPWDFAAFDAGIEKWLYVREQQNSSEGTSAADVEVSEALAPATTSRCMIGLVLHTLPTDRIHAYGAVVWLDQADAGERSYDVLSGTHGGSVDVFVYNLGDNSPVGTHLGSEVGIKCSFAEQTWMLR</sequence>
<organism evidence="1 2">
    <name type="scientific">Trichoglossum hirsutum</name>
    <dbReference type="NCBI Taxonomy" id="265104"/>
    <lineage>
        <taxon>Eukaryota</taxon>
        <taxon>Fungi</taxon>
        <taxon>Dikarya</taxon>
        <taxon>Ascomycota</taxon>
        <taxon>Pezizomycotina</taxon>
        <taxon>Geoglossomycetes</taxon>
        <taxon>Geoglossales</taxon>
        <taxon>Geoglossaceae</taxon>
        <taxon>Trichoglossum</taxon>
    </lineage>
</organism>
<name>A0A9P8LC73_9PEZI</name>
<proteinExistence type="predicted"/>
<gene>
    <name evidence="1" type="ORF">GP486_003796</name>
</gene>
<evidence type="ECO:0000313" key="1">
    <source>
        <dbReference type="EMBL" id="KAH0559685.1"/>
    </source>
</evidence>
<comment type="caution">
    <text evidence="1">The sequence shown here is derived from an EMBL/GenBank/DDBJ whole genome shotgun (WGS) entry which is preliminary data.</text>
</comment>